<organism evidence="7 8">
    <name type="scientific">Anaerosporobacter mobilis DSM 15930</name>
    <dbReference type="NCBI Taxonomy" id="1120996"/>
    <lineage>
        <taxon>Bacteria</taxon>
        <taxon>Bacillati</taxon>
        <taxon>Bacillota</taxon>
        <taxon>Clostridia</taxon>
        <taxon>Lachnospirales</taxon>
        <taxon>Lachnospiraceae</taxon>
        <taxon>Anaerosporobacter</taxon>
    </lineage>
</organism>
<reference evidence="7 8" key="1">
    <citation type="submission" date="2016-11" db="EMBL/GenBank/DDBJ databases">
        <authorList>
            <person name="Jaros S."/>
            <person name="Januszkiewicz K."/>
            <person name="Wedrychowicz H."/>
        </authorList>
    </citation>
    <scope>NUCLEOTIDE SEQUENCE [LARGE SCALE GENOMIC DNA]</scope>
    <source>
        <strain evidence="7 8">DSM 15930</strain>
    </source>
</reference>
<evidence type="ECO:0000313" key="7">
    <source>
        <dbReference type="EMBL" id="SHN05570.1"/>
    </source>
</evidence>
<evidence type="ECO:0000256" key="2">
    <source>
        <dbReference type="ARBA" id="ARBA00008954"/>
    </source>
</evidence>
<protein>
    <recommendedName>
        <fullName evidence="4">alanine--glyoxylate transaminase</fullName>
        <ecNumber evidence="4">2.6.1.44</ecNumber>
    </recommendedName>
</protein>
<dbReference type="SUPFAM" id="SSF53383">
    <property type="entry name" value="PLP-dependent transferases"/>
    <property type="match status" value="1"/>
</dbReference>
<dbReference type="STRING" id="1120996.SAMN02746066_04640"/>
<accession>A0A1M7NPQ2</accession>
<evidence type="ECO:0000256" key="4">
    <source>
        <dbReference type="ARBA" id="ARBA00013049"/>
    </source>
</evidence>
<evidence type="ECO:0000256" key="1">
    <source>
        <dbReference type="ARBA" id="ARBA00001933"/>
    </source>
</evidence>
<evidence type="ECO:0000256" key="5">
    <source>
        <dbReference type="ARBA" id="ARBA00022576"/>
    </source>
</evidence>
<comment type="cofactor">
    <cofactor evidence="1">
        <name>pyridoxal 5'-phosphate</name>
        <dbReference type="ChEBI" id="CHEBI:597326"/>
    </cofactor>
</comment>
<dbReference type="InterPro" id="IPR015422">
    <property type="entry name" value="PyrdxlP-dep_Trfase_small"/>
</dbReference>
<gene>
    <name evidence="7" type="ORF">SAMN02746066_04640</name>
</gene>
<dbReference type="Pfam" id="PF00202">
    <property type="entry name" value="Aminotran_3"/>
    <property type="match status" value="1"/>
</dbReference>
<dbReference type="GO" id="GO:0030170">
    <property type="term" value="F:pyridoxal phosphate binding"/>
    <property type="evidence" value="ECO:0007669"/>
    <property type="project" value="InterPro"/>
</dbReference>
<proteinExistence type="inferred from homology"/>
<keyword evidence="8" id="KW-1185">Reference proteome</keyword>
<comment type="similarity">
    <text evidence="2">Belongs to the class-III pyridoxal-phosphate-dependent aminotransferase family.</text>
</comment>
<dbReference type="GO" id="GO:0009436">
    <property type="term" value="P:glyoxylate catabolic process"/>
    <property type="evidence" value="ECO:0007669"/>
    <property type="project" value="TreeGrafter"/>
</dbReference>
<dbReference type="AlphaFoldDB" id="A0A1M7NPQ2"/>
<keyword evidence="6 7" id="KW-0808">Transferase</keyword>
<dbReference type="PANTHER" id="PTHR45688">
    <property type="match status" value="1"/>
</dbReference>
<dbReference type="Gene3D" id="3.90.1150.10">
    <property type="entry name" value="Aspartate Aminotransferase, domain 1"/>
    <property type="match status" value="1"/>
</dbReference>
<dbReference type="EC" id="2.6.1.44" evidence="4"/>
<dbReference type="OrthoDB" id="9807885at2"/>
<dbReference type="InterPro" id="IPR005814">
    <property type="entry name" value="Aminotrans_3"/>
</dbReference>
<evidence type="ECO:0000313" key="8">
    <source>
        <dbReference type="Proteomes" id="UP000184038"/>
    </source>
</evidence>
<evidence type="ECO:0000256" key="6">
    <source>
        <dbReference type="ARBA" id="ARBA00022679"/>
    </source>
</evidence>
<dbReference type="Proteomes" id="UP000184038">
    <property type="component" value="Unassembled WGS sequence"/>
</dbReference>
<dbReference type="InterPro" id="IPR015424">
    <property type="entry name" value="PyrdxlP-dep_Trfase"/>
</dbReference>
<sequence length="99" mass="11175">SKKLGDILYKKLNELKDKYPIISEVRGKGLMLGMELRDENNEPNPLKTDAVLEQLKDDGIILGKNGLHRNVLAFQPPLVIEESDIDFLIDRLDYALANA</sequence>
<feature type="non-terminal residue" evidence="7">
    <location>
        <position position="1"/>
    </location>
</feature>
<evidence type="ECO:0000256" key="3">
    <source>
        <dbReference type="ARBA" id="ARBA00011881"/>
    </source>
</evidence>
<dbReference type="GO" id="GO:0019481">
    <property type="term" value="P:L-alanine catabolic process, by transamination"/>
    <property type="evidence" value="ECO:0007669"/>
    <property type="project" value="TreeGrafter"/>
</dbReference>
<name>A0A1M7NPQ2_9FIRM</name>
<dbReference type="RefSeq" id="WP_139241845.1">
    <property type="nucleotide sequence ID" value="NZ_FRCP01000037.1"/>
</dbReference>
<comment type="subunit">
    <text evidence="3">Homotetramer.</text>
</comment>
<dbReference type="GO" id="GO:0008453">
    <property type="term" value="F:alanine-glyoxylate transaminase activity"/>
    <property type="evidence" value="ECO:0007669"/>
    <property type="project" value="UniProtKB-EC"/>
</dbReference>
<dbReference type="PANTHER" id="PTHR45688:SF3">
    <property type="entry name" value="ALANINE--GLYOXYLATE AMINOTRANSFERASE 2, MITOCHONDRIAL"/>
    <property type="match status" value="1"/>
</dbReference>
<keyword evidence="5 7" id="KW-0032">Aminotransferase</keyword>
<dbReference type="EMBL" id="FRCP01000037">
    <property type="protein sequence ID" value="SHN05570.1"/>
    <property type="molecule type" value="Genomic_DNA"/>
</dbReference>